<feature type="region of interest" description="Disordered" evidence="1">
    <location>
        <begin position="1"/>
        <end position="24"/>
    </location>
</feature>
<dbReference type="AlphaFoldDB" id="A0A0E0AD63"/>
<reference evidence="2" key="1">
    <citation type="submission" date="2015-04" db="UniProtKB">
        <authorList>
            <consortium name="EnsemblPlants"/>
        </authorList>
    </citation>
    <scope>IDENTIFICATION</scope>
</reference>
<evidence type="ECO:0000313" key="3">
    <source>
        <dbReference type="Proteomes" id="UP000026961"/>
    </source>
</evidence>
<dbReference type="Proteomes" id="UP000026961">
    <property type="component" value="Chromosome 6"/>
</dbReference>
<name>A0A0E0AD63_9ORYZ</name>
<sequence>MAGESSTDDAAAASTLVGIEPRPEHVANAVAGDRGANEEQSLGIVEMTQSPGIQPHSRRTVAVASCARMQMAAVMGDEPAITPVEAKSGGGPQAVGRGVGGGRALPGGGRERWQLNHENGGGEGTDHARLEPSKPGGY</sequence>
<proteinExistence type="predicted"/>
<evidence type="ECO:0000256" key="1">
    <source>
        <dbReference type="SAM" id="MobiDB-lite"/>
    </source>
</evidence>
<feature type="compositionally biased region" description="Gly residues" evidence="1">
    <location>
        <begin position="88"/>
        <end position="108"/>
    </location>
</feature>
<feature type="region of interest" description="Disordered" evidence="1">
    <location>
        <begin position="84"/>
        <end position="138"/>
    </location>
</feature>
<reference evidence="2" key="2">
    <citation type="submission" date="2018-05" db="EMBL/GenBank/DDBJ databases">
        <title>OgluRS3 (Oryza glumaepatula Reference Sequence Version 3).</title>
        <authorList>
            <person name="Zhang J."/>
            <person name="Kudrna D."/>
            <person name="Lee S."/>
            <person name="Talag J."/>
            <person name="Welchert J."/>
            <person name="Wing R.A."/>
        </authorList>
    </citation>
    <scope>NUCLEOTIDE SEQUENCE [LARGE SCALE GENOMIC DNA]</scope>
</reference>
<keyword evidence="3" id="KW-1185">Reference proteome</keyword>
<protein>
    <submittedName>
        <fullName evidence="2">Uncharacterized protein</fullName>
    </submittedName>
</protein>
<dbReference type="EnsemblPlants" id="OGLUM06G25760.1">
    <property type="protein sequence ID" value="OGLUM06G25760.1"/>
    <property type="gene ID" value="OGLUM06G25760"/>
</dbReference>
<dbReference type="Gramene" id="OGLUM06G25760.1">
    <property type="protein sequence ID" value="OGLUM06G25760.1"/>
    <property type="gene ID" value="OGLUM06G25760"/>
</dbReference>
<organism evidence="2">
    <name type="scientific">Oryza glumipatula</name>
    <dbReference type="NCBI Taxonomy" id="40148"/>
    <lineage>
        <taxon>Eukaryota</taxon>
        <taxon>Viridiplantae</taxon>
        <taxon>Streptophyta</taxon>
        <taxon>Embryophyta</taxon>
        <taxon>Tracheophyta</taxon>
        <taxon>Spermatophyta</taxon>
        <taxon>Magnoliopsida</taxon>
        <taxon>Liliopsida</taxon>
        <taxon>Poales</taxon>
        <taxon>Poaceae</taxon>
        <taxon>BOP clade</taxon>
        <taxon>Oryzoideae</taxon>
        <taxon>Oryzeae</taxon>
        <taxon>Oryzinae</taxon>
        <taxon>Oryza</taxon>
    </lineage>
</organism>
<evidence type="ECO:0000313" key="2">
    <source>
        <dbReference type="EnsemblPlants" id="OGLUM06G25760.1"/>
    </source>
</evidence>
<accession>A0A0E0AD63</accession>
<dbReference type="HOGENOM" id="CLU_1858366_0_0_1"/>